<dbReference type="SUPFAM" id="SSF53474">
    <property type="entry name" value="alpha/beta-Hydrolases"/>
    <property type="match status" value="1"/>
</dbReference>
<comment type="caution">
    <text evidence="1">The sequence shown here is derived from an EMBL/GenBank/DDBJ whole genome shotgun (WGS) entry which is preliminary data.</text>
</comment>
<dbReference type="Proteomes" id="UP001629244">
    <property type="component" value="Unassembled WGS sequence"/>
</dbReference>
<proteinExistence type="predicted"/>
<dbReference type="Pfam" id="PF11288">
    <property type="entry name" value="DUF3089"/>
    <property type="match status" value="1"/>
</dbReference>
<name>A0ABW8YPE3_9SPHN</name>
<dbReference type="EMBL" id="JBELQC010000002">
    <property type="protein sequence ID" value="MFL9841782.1"/>
    <property type="molecule type" value="Genomic_DNA"/>
</dbReference>
<gene>
    <name evidence="1" type="ORF">ABS767_12470</name>
</gene>
<dbReference type="InterPro" id="IPR021440">
    <property type="entry name" value="DUF3089"/>
</dbReference>
<protein>
    <submittedName>
        <fullName evidence="1">DUF3089 domain-containing protein</fullName>
    </submittedName>
</protein>
<dbReference type="InterPro" id="IPR029058">
    <property type="entry name" value="AB_hydrolase_fold"/>
</dbReference>
<reference evidence="1 2" key="1">
    <citation type="submission" date="2024-06" db="EMBL/GenBank/DDBJ databases">
        <authorList>
            <person name="Kaempfer P."/>
            <person name="Viver T."/>
        </authorList>
    </citation>
    <scope>NUCLEOTIDE SEQUENCE [LARGE SCALE GENOMIC DNA]</scope>
    <source>
        <strain evidence="1 2">ST-64</strain>
    </source>
</reference>
<sequence>MARKFLYVVAVLMVLALAAAFAYRIWGAELLRQAMVPGTRFEAQAPLPANSYSRPQMWLARPDMPGNPALWTPEGQQPAAKPEAAVFFIHPTSYLNRARWNAPLEDKEANDRAALFLRGQASAFNGVGAIWAPRYRQATFGAFLTTKAEAQQALDLAYRDVTAAFDQFLAEAGDRPIILAGHSQGALHLTRLLHDRVAGKPLARRIVAAYVVGWPISKTADLPALGLPECTAADQSGCILSWQSFAEPADPSLILDTFDASTGFIGASRAGTPMICTNPVTGTPASAEAAAFDIGNLVPSADLTSATLTKSATTLRCDGRGILLLGTPPEGLGGQYVLPGNNYHVFDYSLFWANVRADAERRLAAHRGKRSAWIDVFAPRGLRAAG</sequence>
<dbReference type="RefSeq" id="WP_408078810.1">
    <property type="nucleotide sequence ID" value="NZ_JBELQC010000002.1"/>
</dbReference>
<organism evidence="1 2">
    <name type="scientific">Sphingomonas plantiphila</name>
    <dbReference type="NCBI Taxonomy" id="3163295"/>
    <lineage>
        <taxon>Bacteria</taxon>
        <taxon>Pseudomonadati</taxon>
        <taxon>Pseudomonadota</taxon>
        <taxon>Alphaproteobacteria</taxon>
        <taxon>Sphingomonadales</taxon>
        <taxon>Sphingomonadaceae</taxon>
        <taxon>Sphingomonas</taxon>
    </lineage>
</organism>
<dbReference type="Gene3D" id="3.40.50.1820">
    <property type="entry name" value="alpha/beta hydrolase"/>
    <property type="match status" value="1"/>
</dbReference>
<accession>A0ABW8YPE3</accession>
<evidence type="ECO:0000313" key="1">
    <source>
        <dbReference type="EMBL" id="MFL9841782.1"/>
    </source>
</evidence>
<evidence type="ECO:0000313" key="2">
    <source>
        <dbReference type="Proteomes" id="UP001629244"/>
    </source>
</evidence>
<keyword evidence="2" id="KW-1185">Reference proteome</keyword>